<protein>
    <submittedName>
        <fullName evidence="1">Adhesin</fullName>
    </submittedName>
</protein>
<dbReference type="RefSeq" id="WP_282357097.1">
    <property type="nucleotide sequence ID" value="NZ_JASBQV010000030.1"/>
</dbReference>
<sequence length="92" mass="9577">MQITPEAVTYLKEQVEHEQAPGIRLYQAGQGCCGPSFGLGFGAGETGDQVKDFNGLALAIDGNLTDVSHGITLALEETDQGPQIVLLGASNC</sequence>
<comment type="caution">
    <text evidence="1">The sequence shown here is derived from an EMBL/GenBank/DDBJ whole genome shotgun (WGS) entry which is preliminary data.</text>
</comment>
<keyword evidence="2" id="KW-1185">Reference proteome</keyword>
<proteinExistence type="predicted"/>
<dbReference type="SUPFAM" id="SSF89360">
    <property type="entry name" value="HesB-like domain"/>
    <property type="match status" value="1"/>
</dbReference>
<dbReference type="Gene3D" id="2.60.300.12">
    <property type="entry name" value="HesB-like domain"/>
    <property type="match status" value="1"/>
</dbReference>
<gene>
    <name evidence="1" type="ORF">QK289_14095</name>
</gene>
<dbReference type="EMBL" id="JASBQV010000030">
    <property type="protein sequence ID" value="MDI3236141.1"/>
    <property type="molecule type" value="Genomic_DNA"/>
</dbReference>
<dbReference type="Proteomes" id="UP001243286">
    <property type="component" value="Unassembled WGS sequence"/>
</dbReference>
<organism evidence="1 2">
    <name type="scientific">Exiguobacterium antarcticum</name>
    <dbReference type="NCBI Taxonomy" id="132920"/>
    <lineage>
        <taxon>Bacteria</taxon>
        <taxon>Bacillati</taxon>
        <taxon>Bacillota</taxon>
        <taxon>Bacilli</taxon>
        <taxon>Bacillales</taxon>
        <taxon>Bacillales Family XII. Incertae Sedis</taxon>
        <taxon>Exiguobacterium</taxon>
    </lineage>
</organism>
<accession>A0ABT6R770</accession>
<reference evidence="1 2" key="1">
    <citation type="submission" date="2023-04" db="EMBL/GenBank/DDBJ databases">
        <title>Antarctic isolates genomes.</title>
        <authorList>
            <person name="Dimov S.G."/>
        </authorList>
    </citation>
    <scope>NUCLEOTIDE SEQUENCE [LARGE SCALE GENOMIC DNA]</scope>
    <source>
        <strain evidence="1 2">AL19</strain>
    </source>
</reference>
<name>A0ABT6R770_9BACL</name>
<dbReference type="InterPro" id="IPR035903">
    <property type="entry name" value="HesB-like_dom_sf"/>
</dbReference>
<evidence type="ECO:0000313" key="1">
    <source>
        <dbReference type="EMBL" id="MDI3236141.1"/>
    </source>
</evidence>
<evidence type="ECO:0000313" key="2">
    <source>
        <dbReference type="Proteomes" id="UP001243286"/>
    </source>
</evidence>